<reference evidence="2" key="2">
    <citation type="submission" date="2020-09" db="EMBL/GenBank/DDBJ databases">
        <authorList>
            <person name="Sun Q."/>
            <person name="Ohkuma M."/>
        </authorList>
    </citation>
    <scope>NUCLEOTIDE SEQUENCE</scope>
    <source>
        <strain evidence="2">JCM 4790</strain>
    </source>
</reference>
<name>A0A918P0V4_9ACTN</name>
<dbReference type="RefSeq" id="WP_190194673.1">
    <property type="nucleotide sequence ID" value="NZ_BMVU01000074.1"/>
</dbReference>
<sequence length="65" mass="6638">MNHGSTAFLLLVLAVVVLFAAIAAVITFGLARWEGAAIPAALSRSGVVFAAALTLCITVLSVLVR</sequence>
<protein>
    <submittedName>
        <fullName evidence="2">Uncharacterized protein</fullName>
    </submittedName>
</protein>
<evidence type="ECO:0000313" key="3">
    <source>
        <dbReference type="Proteomes" id="UP000619244"/>
    </source>
</evidence>
<keyword evidence="1" id="KW-0812">Transmembrane</keyword>
<evidence type="ECO:0000313" key="2">
    <source>
        <dbReference type="EMBL" id="GGY10696.1"/>
    </source>
</evidence>
<keyword evidence="3" id="KW-1185">Reference proteome</keyword>
<dbReference type="AlphaFoldDB" id="A0A918P0V4"/>
<accession>A0A918P0V4</accession>
<feature type="transmembrane region" description="Helical" evidence="1">
    <location>
        <begin position="47"/>
        <end position="64"/>
    </location>
</feature>
<keyword evidence="1" id="KW-1133">Transmembrane helix</keyword>
<dbReference type="Proteomes" id="UP000619244">
    <property type="component" value="Unassembled WGS sequence"/>
</dbReference>
<keyword evidence="1" id="KW-0472">Membrane</keyword>
<gene>
    <name evidence="2" type="ORF">GCM10010358_74010</name>
</gene>
<reference evidence="2" key="1">
    <citation type="journal article" date="2014" name="Int. J. Syst. Evol. Microbiol.">
        <title>Complete genome sequence of Corynebacterium casei LMG S-19264T (=DSM 44701T), isolated from a smear-ripened cheese.</title>
        <authorList>
            <consortium name="US DOE Joint Genome Institute (JGI-PGF)"/>
            <person name="Walter F."/>
            <person name="Albersmeier A."/>
            <person name="Kalinowski J."/>
            <person name="Ruckert C."/>
        </authorList>
    </citation>
    <scope>NUCLEOTIDE SEQUENCE</scope>
    <source>
        <strain evidence="2">JCM 4790</strain>
    </source>
</reference>
<evidence type="ECO:0000256" key="1">
    <source>
        <dbReference type="SAM" id="Phobius"/>
    </source>
</evidence>
<comment type="caution">
    <text evidence="2">The sequence shown here is derived from an EMBL/GenBank/DDBJ whole genome shotgun (WGS) entry which is preliminary data.</text>
</comment>
<dbReference type="EMBL" id="BMVU01000074">
    <property type="protein sequence ID" value="GGY10696.1"/>
    <property type="molecule type" value="Genomic_DNA"/>
</dbReference>
<organism evidence="2 3">
    <name type="scientific">Streptomyces minutiscleroticus</name>
    <dbReference type="NCBI Taxonomy" id="68238"/>
    <lineage>
        <taxon>Bacteria</taxon>
        <taxon>Bacillati</taxon>
        <taxon>Actinomycetota</taxon>
        <taxon>Actinomycetes</taxon>
        <taxon>Kitasatosporales</taxon>
        <taxon>Streptomycetaceae</taxon>
        <taxon>Streptomyces</taxon>
    </lineage>
</organism>
<proteinExistence type="predicted"/>